<sequence>MSGGPPLQEFQVDGWVLFHNTHGFGRAHKLATLWIDPFEVISWTSTDAYTIKEIKDRQMVNHVHAKFLRKFIKNPPPKE</sequence>
<evidence type="ECO:0000313" key="2">
    <source>
        <dbReference type="Proteomes" id="UP001165960"/>
    </source>
</evidence>
<comment type="caution">
    <text evidence="1">The sequence shown here is derived from an EMBL/GenBank/DDBJ whole genome shotgun (WGS) entry which is preliminary data.</text>
</comment>
<evidence type="ECO:0000313" key="1">
    <source>
        <dbReference type="EMBL" id="KAJ9058304.1"/>
    </source>
</evidence>
<organism evidence="1 2">
    <name type="scientific">Entomophthora muscae</name>
    <dbReference type="NCBI Taxonomy" id="34485"/>
    <lineage>
        <taxon>Eukaryota</taxon>
        <taxon>Fungi</taxon>
        <taxon>Fungi incertae sedis</taxon>
        <taxon>Zoopagomycota</taxon>
        <taxon>Entomophthoromycotina</taxon>
        <taxon>Entomophthoromycetes</taxon>
        <taxon>Entomophthorales</taxon>
        <taxon>Entomophthoraceae</taxon>
        <taxon>Entomophthora</taxon>
    </lineage>
</organism>
<keyword evidence="2" id="KW-1185">Reference proteome</keyword>
<name>A0ACC2S7N0_9FUNG</name>
<reference evidence="1" key="1">
    <citation type="submission" date="2022-04" db="EMBL/GenBank/DDBJ databases">
        <title>Genome of the entomopathogenic fungus Entomophthora muscae.</title>
        <authorList>
            <person name="Elya C."/>
            <person name="Lovett B.R."/>
            <person name="Lee E."/>
            <person name="Macias A.M."/>
            <person name="Hajek A.E."/>
            <person name="De Bivort B.L."/>
            <person name="Kasson M.T."/>
            <person name="De Fine Licht H.H."/>
            <person name="Stajich J.E."/>
        </authorList>
    </citation>
    <scope>NUCLEOTIDE SEQUENCE</scope>
    <source>
        <strain evidence="1">Berkeley</strain>
    </source>
</reference>
<proteinExistence type="predicted"/>
<gene>
    <name evidence="1" type="ORF">DSO57_1013789</name>
</gene>
<dbReference type="EMBL" id="QTSX02005731">
    <property type="protein sequence ID" value="KAJ9058304.1"/>
    <property type="molecule type" value="Genomic_DNA"/>
</dbReference>
<accession>A0ACC2S7N0</accession>
<dbReference type="Proteomes" id="UP001165960">
    <property type="component" value="Unassembled WGS sequence"/>
</dbReference>
<protein>
    <submittedName>
        <fullName evidence="1">Uncharacterized protein</fullName>
    </submittedName>
</protein>